<reference evidence="2 3" key="1">
    <citation type="submission" date="2020-08" db="EMBL/GenBank/DDBJ databases">
        <title>Genomic Encyclopedia of Type Strains, Phase IV (KMG-IV): sequencing the most valuable type-strain genomes for metagenomic binning, comparative biology and taxonomic classification.</title>
        <authorList>
            <person name="Goeker M."/>
        </authorList>
    </citation>
    <scope>NUCLEOTIDE SEQUENCE [LARGE SCALE GENOMIC DNA]</scope>
    <source>
        <strain evidence="2 3">DSM 23958</strain>
    </source>
</reference>
<proteinExistence type="predicted"/>
<accession>A0A840S554</accession>
<evidence type="ECO:0000256" key="1">
    <source>
        <dbReference type="SAM" id="SignalP"/>
    </source>
</evidence>
<comment type="caution">
    <text evidence="2">The sequence shown here is derived from an EMBL/GenBank/DDBJ whole genome shotgun (WGS) entry which is preliminary data.</text>
</comment>
<organism evidence="2 3">
    <name type="scientific">Inhella inkyongensis</name>
    <dbReference type="NCBI Taxonomy" id="392593"/>
    <lineage>
        <taxon>Bacteria</taxon>
        <taxon>Pseudomonadati</taxon>
        <taxon>Pseudomonadota</taxon>
        <taxon>Betaproteobacteria</taxon>
        <taxon>Burkholderiales</taxon>
        <taxon>Sphaerotilaceae</taxon>
        <taxon>Inhella</taxon>
    </lineage>
</organism>
<keyword evidence="1" id="KW-0732">Signal</keyword>
<gene>
    <name evidence="2" type="ORF">HNQ51_002147</name>
</gene>
<sequence length="236" mass="25022">MRFSTLALAGLTALSASTAALAAPPLLTPDADVLQSGSCQTDLALRRLRVGVPGAAAEHANTQTLSGDCGLGHGFQLGLSVSRGSALGESAHSFGLQGKYKLLSLGQNGPTVSLVGALSQTRSQGEWDYDGGEIGLAMTQRSGAHEFHASLLRELPHGGERNWRSSVAYGYQLNHEWTMLAELSDARRERPLLGVGVRYQPAALKGWSFGAAAHRQKTEIGDGRVTAYSLNTRYSF</sequence>
<dbReference type="Proteomes" id="UP000554837">
    <property type="component" value="Unassembled WGS sequence"/>
</dbReference>
<dbReference type="EMBL" id="JACHHO010000002">
    <property type="protein sequence ID" value="MBB5204833.1"/>
    <property type="molecule type" value="Genomic_DNA"/>
</dbReference>
<dbReference type="AlphaFoldDB" id="A0A840S554"/>
<keyword evidence="3" id="KW-1185">Reference proteome</keyword>
<feature type="chain" id="PRO_5032786624" evidence="1">
    <location>
        <begin position="23"/>
        <end position="236"/>
    </location>
</feature>
<feature type="signal peptide" evidence="1">
    <location>
        <begin position="1"/>
        <end position="22"/>
    </location>
</feature>
<name>A0A840S554_9BURK</name>
<dbReference type="SUPFAM" id="SSF56935">
    <property type="entry name" value="Porins"/>
    <property type="match status" value="1"/>
</dbReference>
<evidence type="ECO:0000313" key="2">
    <source>
        <dbReference type="EMBL" id="MBB5204833.1"/>
    </source>
</evidence>
<dbReference type="RefSeq" id="WP_246071505.1">
    <property type="nucleotide sequence ID" value="NZ_CP040709.1"/>
</dbReference>
<protein>
    <submittedName>
        <fullName evidence="2">Uncharacterized protein</fullName>
    </submittedName>
</protein>
<evidence type="ECO:0000313" key="3">
    <source>
        <dbReference type="Proteomes" id="UP000554837"/>
    </source>
</evidence>